<dbReference type="STRING" id="398720.MED217_13049"/>
<dbReference type="AlphaFoldDB" id="A3XPU0"/>
<gene>
    <name evidence="1" type="ORF">MED217_13049</name>
</gene>
<dbReference type="Proteomes" id="UP000001601">
    <property type="component" value="Unassembled WGS sequence"/>
</dbReference>
<protein>
    <submittedName>
        <fullName evidence="1">Uncharacterized protein</fullName>
    </submittedName>
</protein>
<name>A3XPU0_LEEBM</name>
<evidence type="ECO:0000313" key="2">
    <source>
        <dbReference type="Proteomes" id="UP000001601"/>
    </source>
</evidence>
<dbReference type="HOGENOM" id="CLU_2916918_0_0_10"/>
<reference evidence="1 2" key="1">
    <citation type="journal article" date="2007" name="Nature">
        <title>Light stimulates growth of proteorhodopsin-containing marine Flavobacteria.</title>
        <authorList>
            <person name="Gomez-Consarnau L."/>
            <person name="Gonzalez J.M."/>
            <person name="Coll-Llado M."/>
            <person name="Gourdon P."/>
            <person name="Pascher T."/>
            <person name="Neutze R."/>
            <person name="Pedros-Alio C."/>
            <person name="Pinhassi J."/>
        </authorList>
    </citation>
    <scope>NUCLEOTIDE SEQUENCE [LARGE SCALE GENOMIC DNA]</scope>
    <source>
        <strain evidence="1 2">MED217</strain>
    </source>
</reference>
<dbReference type="EMBL" id="AANC01000008">
    <property type="protein sequence ID" value="EAQ48435.1"/>
    <property type="molecule type" value="Genomic_DNA"/>
</dbReference>
<accession>A3XPU0</accession>
<evidence type="ECO:0000313" key="1">
    <source>
        <dbReference type="EMBL" id="EAQ48435.1"/>
    </source>
</evidence>
<dbReference type="RefSeq" id="WP_009780964.1">
    <property type="nucleotide sequence ID" value="NZ_CH672395.1"/>
</dbReference>
<organism evidence="1 2">
    <name type="scientific">Leeuwenhoekiella blandensis (strain CECT 7118 / CCUG 51940 / KCTC 22103 / MED217)</name>
    <name type="common">Flavobacterium sp. (strain MED217)</name>
    <dbReference type="NCBI Taxonomy" id="398720"/>
    <lineage>
        <taxon>Bacteria</taxon>
        <taxon>Pseudomonadati</taxon>
        <taxon>Bacteroidota</taxon>
        <taxon>Flavobacteriia</taxon>
        <taxon>Flavobacteriales</taxon>
        <taxon>Flavobacteriaceae</taxon>
        <taxon>Leeuwenhoekiella</taxon>
    </lineage>
</organism>
<comment type="caution">
    <text evidence="1">The sequence shown here is derived from an EMBL/GenBank/DDBJ whole genome shotgun (WGS) entry which is preliminary data.</text>
</comment>
<keyword evidence="2" id="KW-1185">Reference proteome</keyword>
<sequence>MSPTRNQKYTQLAQQLHDSLSLINSLKTQAVTKHQYALAAQDREVEALLEEAVRRLIEIRK</sequence>
<proteinExistence type="predicted"/>